<dbReference type="InterPro" id="IPR018038">
    <property type="entry name" value="Ribosomal_uL30_CS"/>
</dbReference>
<dbReference type="GO" id="GO:0022625">
    <property type="term" value="C:cytosolic large ribosomal subunit"/>
    <property type="evidence" value="ECO:0007669"/>
    <property type="project" value="TreeGrafter"/>
</dbReference>
<dbReference type="Gene3D" id="3.30.1390.20">
    <property type="entry name" value="Ribosomal protein L30, ferredoxin-like fold domain"/>
    <property type="match status" value="1"/>
</dbReference>
<comment type="subunit">
    <text evidence="2">Part of the 50S ribosomal subunit.</text>
</comment>
<dbReference type="HAMAP" id="MF_01371_B">
    <property type="entry name" value="Ribosomal_uL30_B"/>
    <property type="match status" value="1"/>
</dbReference>
<dbReference type="InterPro" id="IPR005996">
    <property type="entry name" value="Ribosomal_uL30_bac-type"/>
</dbReference>
<accession>A0A7C3J682</accession>
<evidence type="ECO:0000256" key="4">
    <source>
        <dbReference type="ARBA" id="ARBA00023274"/>
    </source>
</evidence>
<evidence type="ECO:0000256" key="3">
    <source>
        <dbReference type="ARBA" id="ARBA00022980"/>
    </source>
</evidence>
<dbReference type="PROSITE" id="PS00634">
    <property type="entry name" value="RIBOSOMAL_L30"/>
    <property type="match status" value="1"/>
</dbReference>
<dbReference type="NCBIfam" id="TIGR01308">
    <property type="entry name" value="rpmD_bact"/>
    <property type="match status" value="1"/>
</dbReference>
<evidence type="ECO:0000259" key="7">
    <source>
        <dbReference type="Pfam" id="PF00327"/>
    </source>
</evidence>
<evidence type="ECO:0000256" key="2">
    <source>
        <dbReference type="ARBA" id="ARBA00011838"/>
    </source>
</evidence>
<keyword evidence="3 6" id="KW-0689">Ribosomal protein</keyword>
<organism evidence="8">
    <name type="scientific">candidate division WOR-3 bacterium</name>
    <dbReference type="NCBI Taxonomy" id="2052148"/>
    <lineage>
        <taxon>Bacteria</taxon>
        <taxon>Bacteria division WOR-3</taxon>
    </lineage>
</organism>
<dbReference type="GO" id="GO:0006412">
    <property type="term" value="P:translation"/>
    <property type="evidence" value="ECO:0007669"/>
    <property type="project" value="InterPro"/>
</dbReference>
<dbReference type="EMBL" id="DSTT01000003">
    <property type="protein sequence ID" value="HFK23667.1"/>
    <property type="molecule type" value="Genomic_DNA"/>
</dbReference>
<dbReference type="InterPro" id="IPR036919">
    <property type="entry name" value="Ribo_uL30_ferredoxin-like_sf"/>
</dbReference>
<dbReference type="PANTHER" id="PTHR15892:SF2">
    <property type="entry name" value="LARGE RIBOSOMAL SUBUNIT PROTEIN UL30M"/>
    <property type="match status" value="1"/>
</dbReference>
<dbReference type="PIRSF" id="PIRSF002211">
    <property type="entry name" value="Ribosomal_L30_bac-type"/>
    <property type="match status" value="1"/>
</dbReference>
<sequence>MAKLRITQIRSEIDYDKTQKRTIKALGLKKLHHSVIKEDTPSIRGMIEKVKHLVKVEEIKDGV</sequence>
<protein>
    <recommendedName>
        <fullName evidence="5">50S ribosomal protein L30</fullName>
    </recommendedName>
</protein>
<evidence type="ECO:0000256" key="6">
    <source>
        <dbReference type="RuleBase" id="RU003734"/>
    </source>
</evidence>
<dbReference type="AlphaFoldDB" id="A0A7C3J682"/>
<reference evidence="8" key="1">
    <citation type="journal article" date="2020" name="mSystems">
        <title>Genome- and Community-Level Interaction Insights into Carbon Utilization and Element Cycling Functions of Hydrothermarchaeota in Hydrothermal Sediment.</title>
        <authorList>
            <person name="Zhou Z."/>
            <person name="Liu Y."/>
            <person name="Xu W."/>
            <person name="Pan J."/>
            <person name="Luo Z.H."/>
            <person name="Li M."/>
        </authorList>
    </citation>
    <scope>NUCLEOTIDE SEQUENCE [LARGE SCALE GENOMIC DNA]</scope>
    <source>
        <strain evidence="8">SpSt-464</strain>
    </source>
</reference>
<gene>
    <name evidence="8" type="ORF">ENS15_03325</name>
</gene>
<evidence type="ECO:0000256" key="5">
    <source>
        <dbReference type="ARBA" id="ARBA00035492"/>
    </source>
</evidence>
<dbReference type="PANTHER" id="PTHR15892">
    <property type="entry name" value="MITOCHONDRIAL RIBOSOMAL PROTEIN L30"/>
    <property type="match status" value="1"/>
</dbReference>
<dbReference type="SUPFAM" id="SSF55129">
    <property type="entry name" value="Ribosomal protein L30p/L7e"/>
    <property type="match status" value="1"/>
</dbReference>
<feature type="domain" description="Large ribosomal subunit protein uL30-like ferredoxin-like fold" evidence="7">
    <location>
        <begin position="4"/>
        <end position="54"/>
    </location>
</feature>
<comment type="caution">
    <text evidence="8">The sequence shown here is derived from an EMBL/GenBank/DDBJ whole genome shotgun (WGS) entry which is preliminary data.</text>
</comment>
<keyword evidence="4 6" id="KW-0687">Ribonucleoprotein</keyword>
<proteinExistence type="inferred from homology"/>
<evidence type="ECO:0000313" key="8">
    <source>
        <dbReference type="EMBL" id="HFK23667.1"/>
    </source>
</evidence>
<dbReference type="GO" id="GO:0003735">
    <property type="term" value="F:structural constituent of ribosome"/>
    <property type="evidence" value="ECO:0007669"/>
    <property type="project" value="InterPro"/>
</dbReference>
<dbReference type="Pfam" id="PF00327">
    <property type="entry name" value="Ribosomal_L30"/>
    <property type="match status" value="1"/>
</dbReference>
<name>A0A7C3J682_UNCW3</name>
<dbReference type="CDD" id="cd01658">
    <property type="entry name" value="Ribosomal_L30"/>
    <property type="match status" value="1"/>
</dbReference>
<comment type="similarity">
    <text evidence="1 6">Belongs to the universal ribosomal protein uL30 family.</text>
</comment>
<dbReference type="InterPro" id="IPR016082">
    <property type="entry name" value="Ribosomal_uL30_ferredoxin-like"/>
</dbReference>
<dbReference type="FunFam" id="3.30.1390.20:FF:000001">
    <property type="entry name" value="50S ribosomal protein L30"/>
    <property type="match status" value="1"/>
</dbReference>
<evidence type="ECO:0000256" key="1">
    <source>
        <dbReference type="ARBA" id="ARBA00007594"/>
    </source>
</evidence>